<dbReference type="Gene3D" id="3.40.50.450">
    <property type="match status" value="1"/>
</dbReference>
<dbReference type="EMBL" id="CP009502">
    <property type="protein sequence ID" value="AKB16569.1"/>
    <property type="molecule type" value="Genomic_DNA"/>
</dbReference>
<proteinExistence type="predicted"/>
<dbReference type="PANTHER" id="PTHR15364:SF0">
    <property type="entry name" value="2'-DEOXYNUCLEOSIDE 5'-PHOSPHATE N-HYDROLASE 1"/>
    <property type="match status" value="1"/>
</dbReference>
<dbReference type="PATRIC" id="fig|1434121.4.peg.2733"/>
<dbReference type="HOGENOM" id="CLU_117644_2_0_2"/>
<accession>A0A0E3NHT4</accession>
<dbReference type="InterPro" id="IPR051239">
    <property type="entry name" value="2'-dNMP_N-hydrolase"/>
</dbReference>
<dbReference type="PANTHER" id="PTHR15364">
    <property type="entry name" value="2'-DEOXYNUCLEOSIDE 5'-PHOSPHATE N-HYDROLASE 1"/>
    <property type="match status" value="1"/>
</dbReference>
<keyword evidence="1" id="KW-0808">Transferase</keyword>
<protein>
    <submittedName>
        <fullName evidence="1">Nucleoside 2-deoxyribosyltransferase</fullName>
    </submittedName>
</protein>
<dbReference type="GO" id="GO:0009159">
    <property type="term" value="P:deoxyribonucleoside monophosphate catabolic process"/>
    <property type="evidence" value="ECO:0007669"/>
    <property type="project" value="TreeGrafter"/>
</dbReference>
<dbReference type="GO" id="GO:0016740">
    <property type="term" value="F:transferase activity"/>
    <property type="evidence" value="ECO:0007669"/>
    <property type="project" value="UniProtKB-KW"/>
</dbReference>
<dbReference type="InterPro" id="IPR007710">
    <property type="entry name" value="Nucleoside_deoxyribTrfase"/>
</dbReference>
<dbReference type="GO" id="GO:0070694">
    <property type="term" value="F:5-hydroxymethyl-dUMP N-hydrolase activity"/>
    <property type="evidence" value="ECO:0007669"/>
    <property type="project" value="TreeGrafter"/>
</dbReference>
<dbReference type="Proteomes" id="UP000056925">
    <property type="component" value="Chromosome"/>
</dbReference>
<evidence type="ECO:0000313" key="2">
    <source>
        <dbReference type="Proteomes" id="UP000056925"/>
    </source>
</evidence>
<dbReference type="SUPFAM" id="SSF52309">
    <property type="entry name" value="N-(deoxy)ribosyltransferase-like"/>
    <property type="match status" value="1"/>
</dbReference>
<name>A0A0E3NHT4_METTE</name>
<dbReference type="KEGG" id="mthe:MSTHC_2251"/>
<dbReference type="Pfam" id="PF05014">
    <property type="entry name" value="Nuc_deoxyrib_tr"/>
    <property type="match status" value="1"/>
</dbReference>
<organism evidence="1 2">
    <name type="scientific">Methanosarcina thermophila CHTI-55</name>
    <dbReference type="NCBI Taxonomy" id="1434121"/>
    <lineage>
        <taxon>Archaea</taxon>
        <taxon>Methanobacteriati</taxon>
        <taxon>Methanobacteriota</taxon>
        <taxon>Stenosarchaea group</taxon>
        <taxon>Methanomicrobia</taxon>
        <taxon>Methanosarcinales</taxon>
        <taxon>Methanosarcinaceae</taxon>
        <taxon>Methanosarcina</taxon>
    </lineage>
</organism>
<reference evidence="1 2" key="1">
    <citation type="submission" date="2014-07" db="EMBL/GenBank/DDBJ databases">
        <title>Methanogenic archaea and the global carbon cycle.</title>
        <authorList>
            <person name="Henriksen J.R."/>
            <person name="Luke J."/>
            <person name="Reinhart S."/>
            <person name="Benedict M.N."/>
            <person name="Youngblut N.D."/>
            <person name="Metcalf M.E."/>
            <person name="Whitaker R.J."/>
            <person name="Metcalf W.W."/>
        </authorList>
    </citation>
    <scope>NUCLEOTIDE SEQUENCE [LARGE SCALE GENOMIC DNA]</scope>
    <source>
        <strain evidence="1 2">CHTI-55</strain>
    </source>
</reference>
<sequence length="150" mass="16983">MPSEAAGRKDMDRKKNIYLAGPLFSHAELEYNRKLRDLLLNKGFSVFLPQEDAEESTEERKKQSQEHVFRKCVEGVDNSDIVVAVLDGVDVDSGTAWEIGYAYAKEKPVIGLRTDFRSLSDGVVNLMVEMAIVALARDENELLKTMEKFR</sequence>
<evidence type="ECO:0000313" key="1">
    <source>
        <dbReference type="EMBL" id="AKB16569.1"/>
    </source>
</evidence>
<gene>
    <name evidence="1" type="ORF">MSTHC_2251</name>
</gene>
<dbReference type="AlphaFoldDB" id="A0A0E3NHT4"/>